<organism evidence="4 5">
    <name type="scientific">Colobus angolensis palliatus</name>
    <name type="common">Peters' Angolan colobus</name>
    <dbReference type="NCBI Taxonomy" id="336983"/>
    <lineage>
        <taxon>Eukaryota</taxon>
        <taxon>Metazoa</taxon>
        <taxon>Chordata</taxon>
        <taxon>Craniata</taxon>
        <taxon>Vertebrata</taxon>
        <taxon>Euteleostomi</taxon>
        <taxon>Mammalia</taxon>
        <taxon>Eutheria</taxon>
        <taxon>Euarchontoglires</taxon>
        <taxon>Primates</taxon>
        <taxon>Haplorrhini</taxon>
        <taxon>Catarrhini</taxon>
        <taxon>Cercopithecidae</taxon>
        <taxon>Colobinae</taxon>
        <taxon>Colobus</taxon>
    </lineage>
</organism>
<sequence length="167" mass="18749">MHRCGVGTGTIATKKFAKAKYKERGTVLAEDQLAQMSKQLGMLKTNLEEFDPEFHVQFQDMCATFRVEPLMLGVGDFYYKLGVHIIEHWIGGPITLEELHQQLLKRRGKFAQEVSQEDLIRAIQKLKALGTGFSITPVSGTYLIQPVPAEFNVDHTMGLQLAGKHGY</sequence>
<dbReference type="STRING" id="336983.ENSCANP00000015091"/>
<dbReference type="OMA" id="YYELGVH"/>
<dbReference type="InterPro" id="IPR016689">
    <property type="entry name" value="ESCRT-2_cplx_Snf8"/>
</dbReference>
<dbReference type="Gene3D" id="6.10.140.180">
    <property type="match status" value="1"/>
</dbReference>
<dbReference type="Ensembl" id="ENSCANT00000038024.1">
    <property type="protein sequence ID" value="ENSCANP00000015091.1"/>
    <property type="gene ID" value="ENSCANG00000030998.1"/>
</dbReference>
<dbReference type="Pfam" id="PF04157">
    <property type="entry name" value="EAP30"/>
    <property type="match status" value="1"/>
</dbReference>
<protein>
    <recommendedName>
        <fullName evidence="2">Vacuolar-sorting protein SNF8</fullName>
    </recommendedName>
    <alternativeName>
        <fullName evidence="3">ESCRT-II complex subunit VPS22</fullName>
    </alternativeName>
</protein>
<dbReference type="GO" id="GO:0000814">
    <property type="term" value="C:ESCRT II complex"/>
    <property type="evidence" value="ECO:0007669"/>
    <property type="project" value="InterPro"/>
</dbReference>
<evidence type="ECO:0000256" key="2">
    <source>
        <dbReference type="ARBA" id="ARBA00017052"/>
    </source>
</evidence>
<reference evidence="4" key="1">
    <citation type="submission" date="2025-08" db="UniProtKB">
        <authorList>
            <consortium name="Ensembl"/>
        </authorList>
    </citation>
    <scope>IDENTIFICATION</scope>
</reference>
<dbReference type="Gene3D" id="1.10.10.10">
    <property type="entry name" value="Winged helix-like DNA-binding domain superfamily/Winged helix DNA-binding domain"/>
    <property type="match status" value="1"/>
</dbReference>
<name>A0A2K5IEV2_COLAP</name>
<dbReference type="PANTHER" id="PTHR12806">
    <property type="entry name" value="EAP30 SUBUNIT OF ELL COMPLEX"/>
    <property type="match status" value="1"/>
</dbReference>
<dbReference type="InterPro" id="IPR040608">
    <property type="entry name" value="Snf8/Vps36"/>
</dbReference>
<evidence type="ECO:0000256" key="1">
    <source>
        <dbReference type="ARBA" id="ARBA00009834"/>
    </source>
</evidence>
<evidence type="ECO:0000313" key="4">
    <source>
        <dbReference type="Ensembl" id="ENSCANP00000015091.1"/>
    </source>
</evidence>
<dbReference type="SUPFAM" id="SSF46785">
    <property type="entry name" value="Winged helix' DNA-binding domain"/>
    <property type="match status" value="1"/>
</dbReference>
<dbReference type="InterPro" id="IPR036388">
    <property type="entry name" value="WH-like_DNA-bd_sf"/>
</dbReference>
<keyword evidence="5" id="KW-1185">Reference proteome</keyword>
<accession>A0A2K5IEV2</accession>
<dbReference type="PANTHER" id="PTHR12806:SF2">
    <property type="entry name" value="VACUOLAR-SORTING PROTEIN SNF8"/>
    <property type="match status" value="1"/>
</dbReference>
<evidence type="ECO:0000256" key="3">
    <source>
        <dbReference type="ARBA" id="ARBA00030097"/>
    </source>
</evidence>
<evidence type="ECO:0000313" key="5">
    <source>
        <dbReference type="Proteomes" id="UP000233080"/>
    </source>
</evidence>
<dbReference type="AlphaFoldDB" id="A0A2K5IEV2"/>
<proteinExistence type="inferred from homology"/>
<dbReference type="Proteomes" id="UP000233080">
    <property type="component" value="Unassembled WGS sequence"/>
</dbReference>
<comment type="similarity">
    <text evidence="1">Belongs to the SNF8 family.</text>
</comment>
<dbReference type="InterPro" id="IPR036390">
    <property type="entry name" value="WH_DNA-bd_sf"/>
</dbReference>
<dbReference type="GO" id="GO:0043328">
    <property type="term" value="P:protein transport to vacuole involved in ubiquitin-dependent protein catabolic process via the multivesicular body sorting pathway"/>
    <property type="evidence" value="ECO:0007669"/>
    <property type="project" value="TreeGrafter"/>
</dbReference>
<reference evidence="4" key="2">
    <citation type="submission" date="2025-09" db="UniProtKB">
        <authorList>
            <consortium name="Ensembl"/>
        </authorList>
    </citation>
    <scope>IDENTIFICATION</scope>
</reference>